<dbReference type="RefSeq" id="WP_132110794.1">
    <property type="nucleotide sequence ID" value="NZ_SMFO01000005.1"/>
</dbReference>
<comment type="caution">
    <text evidence="1">The sequence shown here is derived from an EMBL/GenBank/DDBJ whole genome shotgun (WGS) entry which is preliminary data.</text>
</comment>
<dbReference type="SUPFAM" id="SSF158682">
    <property type="entry name" value="TerB-like"/>
    <property type="match status" value="1"/>
</dbReference>
<evidence type="ECO:0000313" key="1">
    <source>
        <dbReference type="EMBL" id="TDE04165.1"/>
    </source>
</evidence>
<accession>A0A4R5D1M1</accession>
<sequence length="131" mass="15109">MNEEKRSLLKEMIAFSTVDGHLQKKEYELLFLVANELNIEKGGFNDLCHQKLPKLSQKKESERIQQFYRLAVLLNSEGNLYLREAASIKQIGMSMGLNPDATKRVLKKIEKAPTTTIPEDVLVRIYKEEQN</sequence>
<dbReference type="EMBL" id="SMFO01000005">
    <property type="protein sequence ID" value="TDE04165.1"/>
    <property type="molecule type" value="Genomic_DNA"/>
</dbReference>
<name>A0A4R5D1M1_9FLAO</name>
<dbReference type="AlphaFoldDB" id="A0A4R5D1M1"/>
<dbReference type="Gene3D" id="1.10.3680.10">
    <property type="entry name" value="TerB-like"/>
    <property type="match status" value="1"/>
</dbReference>
<protein>
    <submittedName>
        <fullName evidence="1">Excinuclease ABC subunit B</fullName>
    </submittedName>
</protein>
<evidence type="ECO:0000313" key="2">
    <source>
        <dbReference type="Proteomes" id="UP000294597"/>
    </source>
</evidence>
<dbReference type="InterPro" id="IPR029024">
    <property type="entry name" value="TerB-like"/>
</dbReference>
<gene>
    <name evidence="1" type="ORF">E0F98_09430</name>
</gene>
<dbReference type="Proteomes" id="UP000294597">
    <property type="component" value="Unassembled WGS sequence"/>
</dbReference>
<proteinExistence type="predicted"/>
<reference evidence="1 2" key="1">
    <citation type="submission" date="2019-03" db="EMBL/GenBank/DDBJ databases">
        <title>Flavobacterium TSA-D2 sp. nov., isolated from arctic soil.</title>
        <authorList>
            <person name="Chaudhary D.K."/>
        </authorList>
    </citation>
    <scope>NUCLEOTIDE SEQUENCE [LARGE SCALE GENOMIC DNA]</scope>
    <source>
        <strain evidence="1 2">TSA-D2</strain>
    </source>
</reference>
<keyword evidence="2" id="KW-1185">Reference proteome</keyword>
<organism evidence="1 2">
    <name type="scientific">Flavobacterium hiemivividum</name>
    <dbReference type="NCBI Taxonomy" id="2541734"/>
    <lineage>
        <taxon>Bacteria</taxon>
        <taxon>Pseudomonadati</taxon>
        <taxon>Bacteroidota</taxon>
        <taxon>Flavobacteriia</taxon>
        <taxon>Flavobacteriales</taxon>
        <taxon>Flavobacteriaceae</taxon>
        <taxon>Flavobacterium</taxon>
    </lineage>
</organism>